<evidence type="ECO:0000313" key="2">
    <source>
        <dbReference type="EMBL" id="BAK36555.1"/>
    </source>
</evidence>
<dbReference type="PANTHER" id="PTHR33608">
    <property type="entry name" value="BLL2464 PROTEIN"/>
    <property type="match status" value="1"/>
</dbReference>
<dbReference type="STRING" id="1032480.MLP_35410"/>
<sequence length="293" mass="32697">MLTAPDRLLHRLEWRIVRRLDGRLQGGYRTARRGIGWDFHGLRAYEEGDDARHIDWNVTARLDEPQVREFTEDRELTTWLVLDRSASMAAGGTGRGKQEVLAELALVLARMLGRNGNRVGAVLYDAAEVRIVPLGSGRNQALRIGRELDRPLPGKASTTTDLAAMLETVTTLARRCLVLVISDFIGTGEWQRPLIRLAHRNEVVALRVVDATDDALPEVGLIVVQDAETGEQLLVDSADPMFRERFRDGVDERDAALSSGMRRAGVPLHRIGTDSDLVESLLAVIGETRRRRR</sequence>
<protein>
    <recommendedName>
        <fullName evidence="1">DUF58 domain-containing protein</fullName>
    </recommendedName>
</protein>
<gene>
    <name evidence="2" type="ordered locus">MLP_35410</name>
</gene>
<dbReference type="InterPro" id="IPR002881">
    <property type="entry name" value="DUF58"/>
</dbReference>
<dbReference type="KEGG" id="mph:MLP_35410"/>
<dbReference type="PANTHER" id="PTHR33608:SF6">
    <property type="entry name" value="BLL2464 PROTEIN"/>
    <property type="match status" value="1"/>
</dbReference>
<keyword evidence="3" id="KW-1185">Reference proteome</keyword>
<reference evidence="2 3" key="1">
    <citation type="submission" date="2011-05" db="EMBL/GenBank/DDBJ databases">
        <title>Whole genome sequence of Microlunatus phosphovorus NM-1.</title>
        <authorList>
            <person name="Hosoyama A."/>
            <person name="Sasaki K."/>
            <person name="Harada T."/>
            <person name="Igarashi R."/>
            <person name="Kawakoshi A."/>
            <person name="Sasagawa M."/>
            <person name="Fukada J."/>
            <person name="Nakamura S."/>
            <person name="Katano Y."/>
            <person name="Hanada S."/>
            <person name="Kamagata Y."/>
            <person name="Nakamura N."/>
            <person name="Yamazaki S."/>
            <person name="Fujita N."/>
        </authorList>
    </citation>
    <scope>NUCLEOTIDE SEQUENCE [LARGE SCALE GENOMIC DNA]</scope>
    <source>
        <strain evidence="3">ATCC 700054 / DSM 10555 / JCM 9379 / NBRC 101784 / NCIMB 13414 / VKM Ac-1990 / NM-1</strain>
    </source>
</reference>
<dbReference type="Proteomes" id="UP000007947">
    <property type="component" value="Chromosome"/>
</dbReference>
<dbReference type="HOGENOM" id="CLU_054927_2_1_11"/>
<feature type="domain" description="DUF58" evidence="1">
    <location>
        <begin position="43"/>
        <end position="252"/>
    </location>
</feature>
<evidence type="ECO:0000259" key="1">
    <source>
        <dbReference type="Pfam" id="PF01882"/>
    </source>
</evidence>
<proteinExistence type="predicted"/>
<dbReference type="SUPFAM" id="SSF53300">
    <property type="entry name" value="vWA-like"/>
    <property type="match status" value="1"/>
</dbReference>
<dbReference type="OrthoDB" id="9776116at2"/>
<dbReference type="EMBL" id="AP012204">
    <property type="protein sequence ID" value="BAK36555.1"/>
    <property type="molecule type" value="Genomic_DNA"/>
</dbReference>
<dbReference type="Pfam" id="PF01882">
    <property type="entry name" value="DUF58"/>
    <property type="match status" value="1"/>
</dbReference>
<organism evidence="2 3">
    <name type="scientific">Microlunatus phosphovorus (strain ATCC 700054 / DSM 10555 / JCM 9379 / NBRC 101784 / NCIMB 13414 / VKM Ac-1990 / NM-1)</name>
    <dbReference type="NCBI Taxonomy" id="1032480"/>
    <lineage>
        <taxon>Bacteria</taxon>
        <taxon>Bacillati</taxon>
        <taxon>Actinomycetota</taxon>
        <taxon>Actinomycetes</taxon>
        <taxon>Propionibacteriales</taxon>
        <taxon>Propionibacteriaceae</taxon>
        <taxon>Microlunatus</taxon>
    </lineage>
</organism>
<dbReference type="RefSeq" id="WP_013864409.1">
    <property type="nucleotide sequence ID" value="NC_015635.1"/>
</dbReference>
<evidence type="ECO:0000313" key="3">
    <source>
        <dbReference type="Proteomes" id="UP000007947"/>
    </source>
</evidence>
<accession>F5XNA5</accession>
<name>F5XNA5_MICPN</name>
<dbReference type="eggNOG" id="COG1721">
    <property type="taxonomic scope" value="Bacteria"/>
</dbReference>
<dbReference type="InterPro" id="IPR036465">
    <property type="entry name" value="vWFA_dom_sf"/>
</dbReference>
<dbReference type="AlphaFoldDB" id="F5XNA5"/>
<dbReference type="Gene3D" id="3.40.50.410">
    <property type="entry name" value="von Willebrand factor, type A domain"/>
    <property type="match status" value="1"/>
</dbReference>